<dbReference type="RefSeq" id="XP_064770762.1">
    <property type="nucleotide sequence ID" value="XM_064910248.1"/>
</dbReference>
<reference evidence="2 3" key="1">
    <citation type="submission" date="2024-03" db="EMBL/GenBank/DDBJ databases">
        <title>Genome-scale model development and genomic sequencing of the oleaginous clade Lipomyces.</title>
        <authorList>
            <consortium name="Lawrence Berkeley National Laboratory"/>
            <person name="Czajka J.J."/>
            <person name="Han Y."/>
            <person name="Kim J."/>
            <person name="Mondo S.J."/>
            <person name="Hofstad B.A."/>
            <person name="Robles A."/>
            <person name="Haridas S."/>
            <person name="Riley R."/>
            <person name="LaButti K."/>
            <person name="Pangilinan J."/>
            <person name="Andreopoulos W."/>
            <person name="Lipzen A."/>
            <person name="Yan J."/>
            <person name="Wang M."/>
            <person name="Ng V."/>
            <person name="Grigoriev I.V."/>
            <person name="Spatafora J.W."/>
            <person name="Magnuson J.K."/>
            <person name="Baker S.E."/>
            <person name="Pomraning K.R."/>
        </authorList>
    </citation>
    <scope>NUCLEOTIDE SEQUENCE [LARGE SCALE GENOMIC DNA]</scope>
    <source>
        <strain evidence="2 3">Phaff 52-87</strain>
    </source>
</reference>
<keyword evidence="1" id="KW-0812">Transmembrane</keyword>
<keyword evidence="1" id="KW-1133">Transmembrane helix</keyword>
<dbReference type="EMBL" id="JBBJBU010000001">
    <property type="protein sequence ID" value="KAK7207729.1"/>
    <property type="molecule type" value="Genomic_DNA"/>
</dbReference>
<gene>
    <name evidence="2" type="ORF">BZA70DRAFT_23298</name>
</gene>
<evidence type="ECO:0000256" key="1">
    <source>
        <dbReference type="SAM" id="Phobius"/>
    </source>
</evidence>
<sequence length="171" mass="20012">MKIFNRWLSRLRCLAANPSPPRSISLPGTNQKSPILRLLLRLIPQHLMREVVYLYCIPVLPLYRIPLLKSSHRTTCWYLPQEVTYLSVCNPSSLQYGRHRTLKPLTSAMYLLGTPFLFFCEIGLSYIPPKSKKKYQIAQSRRRITHRALLLDSSRVFIRFFCFVKSLSKLL</sequence>
<name>A0ABR1FCZ6_9ASCO</name>
<keyword evidence="3" id="KW-1185">Reference proteome</keyword>
<dbReference type="Proteomes" id="UP001498771">
    <property type="component" value="Unassembled WGS sequence"/>
</dbReference>
<feature type="transmembrane region" description="Helical" evidence="1">
    <location>
        <begin position="47"/>
        <end position="65"/>
    </location>
</feature>
<accession>A0ABR1FCZ6</accession>
<comment type="caution">
    <text evidence="2">The sequence shown here is derived from an EMBL/GenBank/DDBJ whole genome shotgun (WGS) entry which is preliminary data.</text>
</comment>
<organism evidence="2 3">
    <name type="scientific">Myxozyma melibiosi</name>
    <dbReference type="NCBI Taxonomy" id="54550"/>
    <lineage>
        <taxon>Eukaryota</taxon>
        <taxon>Fungi</taxon>
        <taxon>Dikarya</taxon>
        <taxon>Ascomycota</taxon>
        <taxon>Saccharomycotina</taxon>
        <taxon>Lipomycetes</taxon>
        <taxon>Lipomycetales</taxon>
        <taxon>Lipomycetaceae</taxon>
        <taxon>Myxozyma</taxon>
    </lineage>
</organism>
<evidence type="ECO:0000313" key="3">
    <source>
        <dbReference type="Proteomes" id="UP001498771"/>
    </source>
</evidence>
<feature type="transmembrane region" description="Helical" evidence="1">
    <location>
        <begin position="108"/>
        <end position="127"/>
    </location>
</feature>
<dbReference type="GeneID" id="90035760"/>
<protein>
    <submittedName>
        <fullName evidence="2">Uncharacterized protein</fullName>
    </submittedName>
</protein>
<keyword evidence="1" id="KW-0472">Membrane</keyword>
<evidence type="ECO:0000313" key="2">
    <source>
        <dbReference type="EMBL" id="KAK7207729.1"/>
    </source>
</evidence>
<proteinExistence type="predicted"/>